<dbReference type="Proteomes" id="UP000543030">
    <property type="component" value="Unassembled WGS sequence"/>
</dbReference>
<dbReference type="AlphaFoldDB" id="A0A840RCH6"/>
<name>A0A840RCH6_9NEIS</name>
<dbReference type="NCBIfam" id="TIGR03071">
    <property type="entry name" value="couple_hipA"/>
    <property type="match status" value="1"/>
</dbReference>
<evidence type="ECO:0000313" key="7">
    <source>
        <dbReference type="Proteomes" id="UP000543030"/>
    </source>
</evidence>
<comment type="similarity">
    <text evidence="1">Belongs to the HipA Ser/Thr kinase family.</text>
</comment>
<comment type="caution">
    <text evidence="6">The sequence shown here is derived from an EMBL/GenBank/DDBJ whole genome shotgun (WGS) entry which is preliminary data.</text>
</comment>
<reference evidence="6 7" key="1">
    <citation type="submission" date="2020-08" db="EMBL/GenBank/DDBJ databases">
        <title>Genomic Encyclopedia of Type Strains, Phase IV (KMG-IV): sequencing the most valuable type-strain genomes for metagenomic binning, comparative biology and taxonomic classification.</title>
        <authorList>
            <person name="Goeker M."/>
        </authorList>
    </citation>
    <scope>NUCLEOTIDE SEQUENCE [LARGE SCALE GENOMIC DNA]</scope>
    <source>
        <strain evidence="6 7">DSM 18233</strain>
    </source>
</reference>
<dbReference type="PANTHER" id="PTHR37419:SF1">
    <property type="entry name" value="SERINE_THREONINE-PROTEIN KINASE TOXIN HIPA"/>
    <property type="match status" value="1"/>
</dbReference>
<dbReference type="CDD" id="cd17808">
    <property type="entry name" value="HipA_Ec_like"/>
    <property type="match status" value="1"/>
</dbReference>
<dbReference type="GO" id="GO:0005829">
    <property type="term" value="C:cytosol"/>
    <property type="evidence" value="ECO:0007669"/>
    <property type="project" value="TreeGrafter"/>
</dbReference>
<evidence type="ECO:0000256" key="2">
    <source>
        <dbReference type="ARBA" id="ARBA00022679"/>
    </source>
</evidence>
<dbReference type="PANTHER" id="PTHR37419">
    <property type="entry name" value="SERINE/THREONINE-PROTEIN KINASE TOXIN HIPA"/>
    <property type="match status" value="1"/>
</dbReference>
<keyword evidence="3 6" id="KW-0418">Kinase</keyword>
<sequence>MPVLAVWMNGLRVGFWRSGKQGDEFAYDEDWLSDSNALRRPLSLSLKFRPGNQPYKDERVRNFFDNLLPDSDHIRRRLASQHRLASVDAFDLLRAIGRDCVGALQLLPVDVAPENLTSIQGEVLDEAGVARVLRHTQGNAPAAMLDDDGELRISIAGAQEKTALLFHDGRWQKPVGSTPSTHILKLPMGEITVSTGALDMRHSVENEWLCSRILQAFGLAVAHSEIATFEEMTVLSVERFDRRLSRQGDWIMRLPQEDFCQCLGVNSLNKYANNGGPKAEDLNRLLAQADASNSAQDRVQFFRTLVIFWMLAAIDGHAKNFSIFLQADSKYRLTPLYDVLSAHPVMGKGKGQYHESKVKLAMPVQGESGPHYLVSRIQVRHWIHFGVEVLKIAPEAQIRRLLQELADSTEGVIARVAAQIPSAFPGRIADSIFSGLRKYAGKLNAG</sequence>
<evidence type="ECO:0000256" key="3">
    <source>
        <dbReference type="ARBA" id="ARBA00022777"/>
    </source>
</evidence>
<dbReference type="Pfam" id="PF13657">
    <property type="entry name" value="Couple_hipA"/>
    <property type="match status" value="1"/>
</dbReference>
<dbReference type="GO" id="GO:0004674">
    <property type="term" value="F:protein serine/threonine kinase activity"/>
    <property type="evidence" value="ECO:0007669"/>
    <property type="project" value="UniProtKB-EC"/>
</dbReference>
<dbReference type="InterPro" id="IPR017508">
    <property type="entry name" value="HipA_N1"/>
</dbReference>
<dbReference type="Pfam" id="PF07804">
    <property type="entry name" value="HipA_C"/>
    <property type="match status" value="1"/>
</dbReference>
<dbReference type="InterPro" id="IPR052028">
    <property type="entry name" value="HipA_Ser/Thr_kinase"/>
</dbReference>
<evidence type="ECO:0000256" key="1">
    <source>
        <dbReference type="ARBA" id="ARBA00010164"/>
    </source>
</evidence>
<dbReference type="RefSeq" id="WP_221302978.1">
    <property type="nucleotide sequence ID" value="NZ_JACHHN010000001.1"/>
</dbReference>
<organism evidence="6 7">
    <name type="scientific">Silvimonas terrae</name>
    <dbReference type="NCBI Taxonomy" id="300266"/>
    <lineage>
        <taxon>Bacteria</taxon>
        <taxon>Pseudomonadati</taxon>
        <taxon>Pseudomonadota</taxon>
        <taxon>Betaproteobacteria</taxon>
        <taxon>Neisseriales</taxon>
        <taxon>Chitinibacteraceae</taxon>
        <taxon>Silvimonas</taxon>
    </lineage>
</organism>
<feature type="domain" description="HipA N-terminal subdomain 1" evidence="5">
    <location>
        <begin position="4"/>
        <end position="106"/>
    </location>
</feature>
<keyword evidence="7" id="KW-1185">Reference proteome</keyword>
<keyword evidence="2 6" id="KW-0808">Transferase</keyword>
<evidence type="ECO:0000313" key="6">
    <source>
        <dbReference type="EMBL" id="MBB5190126.1"/>
    </source>
</evidence>
<accession>A0A840RCH6</accession>
<dbReference type="EMBL" id="JACHHN010000001">
    <property type="protein sequence ID" value="MBB5190126.1"/>
    <property type="molecule type" value="Genomic_DNA"/>
</dbReference>
<dbReference type="EC" id="2.7.11.1" evidence="6"/>
<feature type="domain" description="HipA-like C-terminal" evidence="4">
    <location>
        <begin position="153"/>
        <end position="409"/>
    </location>
</feature>
<evidence type="ECO:0000259" key="5">
    <source>
        <dbReference type="Pfam" id="PF13657"/>
    </source>
</evidence>
<gene>
    <name evidence="6" type="ORF">HNQ50_000836</name>
</gene>
<proteinExistence type="inferred from homology"/>
<protein>
    <submittedName>
        <fullName evidence="6">Serine/threonine-protein kinase HipA</fullName>
        <ecNumber evidence="6">2.7.11.1</ecNumber>
    </submittedName>
</protein>
<evidence type="ECO:0000259" key="4">
    <source>
        <dbReference type="Pfam" id="PF07804"/>
    </source>
</evidence>
<dbReference type="InterPro" id="IPR012893">
    <property type="entry name" value="HipA-like_C"/>
</dbReference>